<comment type="caution">
    <text evidence="2">The sequence shown here is derived from an EMBL/GenBank/DDBJ whole genome shotgun (WGS) entry which is preliminary data.</text>
</comment>
<protein>
    <submittedName>
        <fullName evidence="2">Uncharacterized protein</fullName>
    </submittedName>
</protein>
<dbReference type="Proteomes" id="UP001362999">
    <property type="component" value="Unassembled WGS sequence"/>
</dbReference>
<keyword evidence="3" id="KW-1185">Reference proteome</keyword>
<dbReference type="EMBL" id="JAWWNJ010000150">
    <property type="protein sequence ID" value="KAK6981403.1"/>
    <property type="molecule type" value="Genomic_DNA"/>
</dbReference>
<accession>A0AAV9ZG60</accession>
<organism evidence="2 3">
    <name type="scientific">Favolaschia claudopus</name>
    <dbReference type="NCBI Taxonomy" id="2862362"/>
    <lineage>
        <taxon>Eukaryota</taxon>
        <taxon>Fungi</taxon>
        <taxon>Dikarya</taxon>
        <taxon>Basidiomycota</taxon>
        <taxon>Agaricomycotina</taxon>
        <taxon>Agaricomycetes</taxon>
        <taxon>Agaricomycetidae</taxon>
        <taxon>Agaricales</taxon>
        <taxon>Marasmiineae</taxon>
        <taxon>Mycenaceae</taxon>
        <taxon>Favolaschia</taxon>
    </lineage>
</organism>
<dbReference type="AlphaFoldDB" id="A0AAV9ZG60"/>
<proteinExistence type="predicted"/>
<evidence type="ECO:0000313" key="3">
    <source>
        <dbReference type="Proteomes" id="UP001362999"/>
    </source>
</evidence>
<sequence>MSLAILDGAGKGADTSRNATNFLGKGPAGGLPTQGTAVELSQVFLYHPYIGNHILAPEYLPGHLTDFHLLTPQQHQMYLPYHAFQQYPAPHPDSDRIAHQYPYPAELGPPYQMTTLNPVSPQLSDTTTSDFHGITDNMKPSGGKALVKSKTPNISTRKGFEGHVTRVGSGGRAATRGSKAM</sequence>
<feature type="region of interest" description="Disordered" evidence="1">
    <location>
        <begin position="154"/>
        <end position="181"/>
    </location>
</feature>
<name>A0AAV9ZG60_9AGAR</name>
<gene>
    <name evidence="2" type="ORF">R3P38DRAFT_3293758</name>
</gene>
<reference evidence="2 3" key="1">
    <citation type="journal article" date="2024" name="J Genomics">
        <title>Draft genome sequencing and assembly of Favolaschia claudopus CIRM-BRFM 2984 isolated from oak limbs.</title>
        <authorList>
            <person name="Navarro D."/>
            <person name="Drula E."/>
            <person name="Chaduli D."/>
            <person name="Cazenave R."/>
            <person name="Ahrendt S."/>
            <person name="Wang J."/>
            <person name="Lipzen A."/>
            <person name="Daum C."/>
            <person name="Barry K."/>
            <person name="Grigoriev I.V."/>
            <person name="Favel A."/>
            <person name="Rosso M.N."/>
            <person name="Martin F."/>
        </authorList>
    </citation>
    <scope>NUCLEOTIDE SEQUENCE [LARGE SCALE GENOMIC DNA]</scope>
    <source>
        <strain evidence="2 3">CIRM-BRFM 2984</strain>
    </source>
</reference>
<evidence type="ECO:0000313" key="2">
    <source>
        <dbReference type="EMBL" id="KAK6981403.1"/>
    </source>
</evidence>
<evidence type="ECO:0000256" key="1">
    <source>
        <dbReference type="SAM" id="MobiDB-lite"/>
    </source>
</evidence>